<keyword evidence="3" id="KW-1185">Reference proteome</keyword>
<organism evidence="2 3">
    <name type="scientific">Bacillus salitolerans</name>
    <dbReference type="NCBI Taxonomy" id="1437434"/>
    <lineage>
        <taxon>Bacteria</taxon>
        <taxon>Bacillati</taxon>
        <taxon>Bacillota</taxon>
        <taxon>Bacilli</taxon>
        <taxon>Bacillales</taxon>
        <taxon>Bacillaceae</taxon>
        <taxon>Bacillus</taxon>
    </lineage>
</organism>
<accession>A0ABW4LRI4</accession>
<sequence>MGNQTDGRQIRSRSEKRAIEKGKDVEQKEFFRGNGSQNNRIPNNNNNHQS</sequence>
<gene>
    <name evidence="2" type="ORF">ACFSCX_12135</name>
</gene>
<comment type="caution">
    <text evidence="2">The sequence shown here is derived from an EMBL/GenBank/DDBJ whole genome shotgun (WGS) entry which is preliminary data.</text>
</comment>
<protein>
    <submittedName>
        <fullName evidence="2">Uncharacterized protein</fullName>
    </submittedName>
</protein>
<dbReference type="EMBL" id="JBHUEM010000020">
    <property type="protein sequence ID" value="MFD1737303.1"/>
    <property type="molecule type" value="Genomic_DNA"/>
</dbReference>
<feature type="compositionally biased region" description="Basic and acidic residues" evidence="1">
    <location>
        <begin position="8"/>
        <end position="31"/>
    </location>
</feature>
<evidence type="ECO:0000256" key="1">
    <source>
        <dbReference type="SAM" id="MobiDB-lite"/>
    </source>
</evidence>
<feature type="compositionally biased region" description="Low complexity" evidence="1">
    <location>
        <begin position="34"/>
        <end position="50"/>
    </location>
</feature>
<proteinExistence type="predicted"/>
<evidence type="ECO:0000313" key="2">
    <source>
        <dbReference type="EMBL" id="MFD1737303.1"/>
    </source>
</evidence>
<dbReference type="Proteomes" id="UP001597214">
    <property type="component" value="Unassembled WGS sequence"/>
</dbReference>
<name>A0ABW4LRI4_9BACI</name>
<evidence type="ECO:0000313" key="3">
    <source>
        <dbReference type="Proteomes" id="UP001597214"/>
    </source>
</evidence>
<reference evidence="3" key="1">
    <citation type="journal article" date="2019" name="Int. J. Syst. Evol. Microbiol.">
        <title>The Global Catalogue of Microorganisms (GCM) 10K type strain sequencing project: providing services to taxonomists for standard genome sequencing and annotation.</title>
        <authorList>
            <consortium name="The Broad Institute Genomics Platform"/>
            <consortium name="The Broad Institute Genome Sequencing Center for Infectious Disease"/>
            <person name="Wu L."/>
            <person name="Ma J."/>
        </authorList>
    </citation>
    <scope>NUCLEOTIDE SEQUENCE [LARGE SCALE GENOMIC DNA]</scope>
    <source>
        <strain evidence="3">CCUG 49339</strain>
    </source>
</reference>
<feature type="region of interest" description="Disordered" evidence="1">
    <location>
        <begin position="1"/>
        <end position="50"/>
    </location>
</feature>
<dbReference type="RefSeq" id="WP_377928506.1">
    <property type="nucleotide sequence ID" value="NZ_JBHUEM010000020.1"/>
</dbReference>